<evidence type="ECO:0000313" key="4">
    <source>
        <dbReference type="Proteomes" id="UP000241771"/>
    </source>
</evidence>
<dbReference type="RefSeq" id="WP_107272178.1">
    <property type="nucleotide sequence ID" value="NZ_PYMA01000009.1"/>
</dbReference>
<comment type="caution">
    <text evidence="3">The sequence shown here is derived from an EMBL/GenBank/DDBJ whole genome shotgun (WGS) entry which is preliminary data.</text>
</comment>
<dbReference type="PANTHER" id="PTHR34875">
    <property type="entry name" value="UPF0237 PROTEIN MJ1558"/>
    <property type="match status" value="1"/>
</dbReference>
<keyword evidence="1" id="KW-0804">Transcription</keyword>
<dbReference type="Pfam" id="PF13740">
    <property type="entry name" value="ACT_6"/>
    <property type="match status" value="1"/>
</dbReference>
<dbReference type="InterPro" id="IPR002912">
    <property type="entry name" value="ACT_dom"/>
</dbReference>
<reference evidence="3 4" key="1">
    <citation type="submission" date="2018-01" db="EMBL/GenBank/DDBJ databases">
        <title>Whole genome sequencing of Histamine producing bacteria.</title>
        <authorList>
            <person name="Butler K."/>
        </authorList>
    </citation>
    <scope>NUCLEOTIDE SEQUENCE [LARGE SCALE GENOMIC DNA]</scope>
    <source>
        <strain evidence="3 4">DSM 100436</strain>
    </source>
</reference>
<dbReference type="PIRSF" id="PIRSF028103">
    <property type="entry name" value="GcvR"/>
    <property type="match status" value="1"/>
</dbReference>
<comment type="subcellular location">
    <subcellularLocation>
        <location evidence="1">Cytoplasm</location>
    </subcellularLocation>
</comment>
<proteinExistence type="predicted"/>
<accession>A0A2T3NRG0</accession>
<sequence length="170" mass="18785">MNTQLTVTLAGQDHPQLINQLAAKTHELGGKWLVSKINRLDGQVVGILKIDIPAEAAQQLKDAFADQQGLDVRVIDDLKSNEPIKMDHVMMKVESADRPGIVHDITHILDGIGIGIIKIENHRIGVPDLGRALFYAELQLNVPAEVDHEQLVEAIMQVDDDLRVKVLEEA</sequence>
<dbReference type="GO" id="GO:0006355">
    <property type="term" value="P:regulation of DNA-templated transcription"/>
    <property type="evidence" value="ECO:0007669"/>
    <property type="project" value="UniProtKB-UniRule"/>
</dbReference>
<dbReference type="InterPro" id="IPR016867">
    <property type="entry name" value="GcvR"/>
</dbReference>
<name>A0A2T3NRG0_9GAMM</name>
<dbReference type="EMBL" id="PYMA01000009">
    <property type="protein sequence ID" value="PSW18850.1"/>
    <property type="molecule type" value="Genomic_DNA"/>
</dbReference>
<dbReference type="AlphaFoldDB" id="A0A2T3NRG0"/>
<dbReference type="GO" id="GO:0005737">
    <property type="term" value="C:cytoplasm"/>
    <property type="evidence" value="ECO:0007669"/>
    <property type="project" value="UniProtKB-SubCell"/>
</dbReference>
<dbReference type="InterPro" id="IPR050990">
    <property type="entry name" value="UPF0237/GcvR_regulator"/>
</dbReference>
<keyword evidence="4" id="KW-1185">Reference proteome</keyword>
<evidence type="ECO:0000313" key="3">
    <source>
        <dbReference type="EMBL" id="PSW18850.1"/>
    </source>
</evidence>
<dbReference type="InterPro" id="IPR045865">
    <property type="entry name" value="ACT-like_dom_sf"/>
</dbReference>
<feature type="domain" description="ACT" evidence="2">
    <location>
        <begin position="90"/>
        <end position="169"/>
    </location>
</feature>
<protein>
    <recommendedName>
        <fullName evidence="1">Glycine cleavage system transcriptional repressor</fullName>
    </recommendedName>
</protein>
<dbReference type="Proteomes" id="UP000241771">
    <property type="component" value="Unassembled WGS sequence"/>
</dbReference>
<dbReference type="SUPFAM" id="SSF55021">
    <property type="entry name" value="ACT-like"/>
    <property type="match status" value="2"/>
</dbReference>
<keyword evidence="1" id="KW-0678">Repressor</keyword>
<dbReference type="PANTHER" id="PTHR34875:SF6">
    <property type="entry name" value="UPF0237 PROTEIN MJ1558"/>
    <property type="match status" value="1"/>
</dbReference>
<evidence type="ECO:0000259" key="2">
    <source>
        <dbReference type="PROSITE" id="PS51671"/>
    </source>
</evidence>
<gene>
    <name evidence="3" type="ORF">C9I98_15175</name>
</gene>
<dbReference type="PROSITE" id="PS51671">
    <property type="entry name" value="ACT"/>
    <property type="match status" value="1"/>
</dbReference>
<dbReference type="Gene3D" id="3.30.70.260">
    <property type="match status" value="2"/>
</dbReference>
<keyword evidence="1" id="KW-0963">Cytoplasm</keyword>
<organism evidence="3 4">
    <name type="scientific">Photobacterium sanctipauli</name>
    <dbReference type="NCBI Taxonomy" id="1342794"/>
    <lineage>
        <taxon>Bacteria</taxon>
        <taxon>Pseudomonadati</taxon>
        <taxon>Pseudomonadota</taxon>
        <taxon>Gammaproteobacteria</taxon>
        <taxon>Vibrionales</taxon>
        <taxon>Vibrionaceae</taxon>
        <taxon>Photobacterium</taxon>
    </lineage>
</organism>
<evidence type="ECO:0000256" key="1">
    <source>
        <dbReference type="PIRNR" id="PIRNR028103"/>
    </source>
</evidence>